<gene>
    <name evidence="6" type="ORF">OSB04_023117</name>
</gene>
<dbReference type="Pfam" id="PF10551">
    <property type="entry name" value="MULE"/>
    <property type="match status" value="1"/>
</dbReference>
<feature type="region of interest" description="Disordered" evidence="4">
    <location>
        <begin position="959"/>
        <end position="978"/>
    </location>
</feature>
<feature type="compositionally biased region" description="Basic residues" evidence="4">
    <location>
        <begin position="783"/>
        <end position="798"/>
    </location>
</feature>
<proteinExistence type="predicted"/>
<dbReference type="PANTHER" id="PTHR31973:SF189">
    <property type="entry name" value="TRANSPOSASE, MUDR, PLANT, MULE TRANSPOSASE DOMAIN PROTEIN-RELATED"/>
    <property type="match status" value="1"/>
</dbReference>
<protein>
    <recommendedName>
        <fullName evidence="5">MULE transposase domain-containing protein</fullName>
    </recommendedName>
</protein>
<evidence type="ECO:0000313" key="6">
    <source>
        <dbReference type="EMBL" id="KAJ9543410.1"/>
    </source>
</evidence>
<feature type="region of interest" description="Disordered" evidence="4">
    <location>
        <begin position="827"/>
        <end position="856"/>
    </location>
</feature>
<dbReference type="GO" id="GO:0003677">
    <property type="term" value="F:DNA binding"/>
    <property type="evidence" value="ECO:0007669"/>
    <property type="project" value="UniProtKB-KW"/>
</dbReference>
<name>A0AA38W937_9ASTR</name>
<reference evidence="6" key="1">
    <citation type="submission" date="2023-03" db="EMBL/GenBank/DDBJ databases">
        <title>Chromosome-scale reference genome and RAD-based genetic map of yellow starthistle (Centaurea solstitialis) reveal putative structural variation and QTLs associated with invader traits.</title>
        <authorList>
            <person name="Reatini B."/>
            <person name="Cang F.A."/>
            <person name="Jiang Q."/>
            <person name="Mckibben M.T.W."/>
            <person name="Barker M.S."/>
            <person name="Rieseberg L.H."/>
            <person name="Dlugosch K.M."/>
        </authorList>
    </citation>
    <scope>NUCLEOTIDE SEQUENCE</scope>
    <source>
        <strain evidence="6">CAN-66</strain>
        <tissue evidence="6">Leaf</tissue>
    </source>
</reference>
<evidence type="ECO:0000313" key="7">
    <source>
        <dbReference type="Proteomes" id="UP001172457"/>
    </source>
</evidence>
<dbReference type="GO" id="GO:0006313">
    <property type="term" value="P:DNA transposition"/>
    <property type="evidence" value="ECO:0007669"/>
    <property type="project" value="InterPro"/>
</dbReference>
<evidence type="ECO:0000259" key="5">
    <source>
        <dbReference type="Pfam" id="PF10551"/>
    </source>
</evidence>
<sequence>MLALIYTEFDLCIEFHADEVAVLYYLQGMERGFVITVHFDGVFMYQPLRYENGQSYSLTISRSKYVDLISYLEKDIGTVFNALYFCLPGVTLENGLMKIGNDSDVDALFDVTDSYGLVDLYIDHFGDDLSRYLDTNQNEKEKAEVGDDNVNMGDNVGDVNVGDVSMNEKEKAEESDDDDDSAHSLDHLSEGEDELIEVRKKKAHGKTKAGPSYVEVEGDDAMSKTQDDGCNLNVEHDEFIDELMKALKSNVNEGNEYPLTENEVDEEYPIHDSDTHWKMKKPMIGERYEGPKQLKECITYYALANGFSLWYECSSNYKIIARCGSRPPKIKDESKGKQRKQIRFPKTNKKDESVKDCKWRLFARWMKKERSFQVISMDDVHTCSRNFKYGSLVNYKWIGKEFGQRIRLNPDIRPIEHVDLVMKKYKCQVSLHQCSNAKHWAMNVYEKSLDEHYAMIRSYGDELLRSNPGSTVKLGVTVNPDEKVYFDRLYVCLHGLKEGWKIGCRRVIALDGRDGNNHIFPIAWAVVNVENKDNWTWFITLLSEDLDLNSSEGITLMSDQHKGLLEAVKDVMPNAEHRQCARHIYENFRKNFSGVEFRNMFWRASKASYPLLFQKVMSDLRGANPSAHKYLTERDPKTWSRAFFVLHRGCDSVENGFSECFNSMILKFRDKPIITMLEAIRVLMMERLHKMRRICDSWVDDICPAYRKKLELAKLQQRMWELSGLPCEHSVAAIFFLHKNPDDYVPAWFRKQMYVKAYSYHIQPVQGMNQWPINDLNKPLPPKPKKMPGRPKKKRKRAVHEASSHTGKISKVGVAMTCQICLQEGHNKRSCKREPVPKPPKPPSKKVGRPKKNGNSVTEVVKVAAEGTSVQSGIGNSMEAEGTSFQCGLGNTMATKGPVDASVPLKPSVGGFMSDARRSYQPVDANIPPKPSADAKGKQKQVQKLIPMRKKSARIAIKHACRPISGPGSSKDDAMDVD</sequence>
<dbReference type="PROSITE" id="PS01007">
    <property type="entry name" value="TRANSPOSASE_MUTATOR"/>
    <property type="match status" value="1"/>
</dbReference>
<feature type="compositionally biased region" description="Basic and acidic residues" evidence="4">
    <location>
        <begin position="181"/>
        <end position="190"/>
    </location>
</feature>
<feature type="region of interest" description="Disordered" evidence="4">
    <location>
        <begin position="139"/>
        <end position="193"/>
    </location>
</feature>
<dbReference type="Proteomes" id="UP001172457">
    <property type="component" value="Chromosome 6"/>
</dbReference>
<evidence type="ECO:0000256" key="2">
    <source>
        <dbReference type="ARBA" id="ARBA00023125"/>
    </source>
</evidence>
<feature type="compositionally biased region" description="Low complexity" evidence="4">
    <location>
        <begin position="148"/>
        <end position="164"/>
    </location>
</feature>
<dbReference type="InterPro" id="IPR018289">
    <property type="entry name" value="MULE_transposase_dom"/>
</dbReference>
<dbReference type="AlphaFoldDB" id="A0AA38W937"/>
<dbReference type="GO" id="GO:0004803">
    <property type="term" value="F:transposase activity"/>
    <property type="evidence" value="ECO:0007669"/>
    <property type="project" value="InterPro"/>
</dbReference>
<comment type="caution">
    <text evidence="6">The sequence shown here is derived from an EMBL/GenBank/DDBJ whole genome shotgun (WGS) entry which is preliminary data.</text>
</comment>
<feature type="compositionally biased region" description="Basic residues" evidence="4">
    <location>
        <begin position="337"/>
        <end position="347"/>
    </location>
</feature>
<keyword evidence="7" id="KW-1185">Reference proteome</keyword>
<feature type="region of interest" description="Disordered" evidence="4">
    <location>
        <begin position="328"/>
        <end position="349"/>
    </location>
</feature>
<keyword evidence="2" id="KW-0238">DNA-binding</keyword>
<keyword evidence="1" id="KW-0815">Transposition</keyword>
<evidence type="ECO:0000256" key="1">
    <source>
        <dbReference type="ARBA" id="ARBA00022578"/>
    </source>
</evidence>
<organism evidence="6 7">
    <name type="scientific">Centaurea solstitialis</name>
    <name type="common">yellow star-thistle</name>
    <dbReference type="NCBI Taxonomy" id="347529"/>
    <lineage>
        <taxon>Eukaryota</taxon>
        <taxon>Viridiplantae</taxon>
        <taxon>Streptophyta</taxon>
        <taxon>Embryophyta</taxon>
        <taxon>Tracheophyta</taxon>
        <taxon>Spermatophyta</taxon>
        <taxon>Magnoliopsida</taxon>
        <taxon>eudicotyledons</taxon>
        <taxon>Gunneridae</taxon>
        <taxon>Pentapetalae</taxon>
        <taxon>asterids</taxon>
        <taxon>campanulids</taxon>
        <taxon>Asterales</taxon>
        <taxon>Asteraceae</taxon>
        <taxon>Carduoideae</taxon>
        <taxon>Cardueae</taxon>
        <taxon>Centaureinae</taxon>
        <taxon>Centaurea</taxon>
    </lineage>
</organism>
<dbReference type="PANTHER" id="PTHR31973">
    <property type="entry name" value="POLYPROTEIN, PUTATIVE-RELATED"/>
    <property type="match status" value="1"/>
</dbReference>
<dbReference type="InterPro" id="IPR001207">
    <property type="entry name" value="Transposase_mutator"/>
</dbReference>
<feature type="region of interest" description="Disordered" evidence="4">
    <location>
        <begin position="921"/>
        <end position="949"/>
    </location>
</feature>
<feature type="compositionally biased region" description="Basic residues" evidence="4">
    <location>
        <begin position="843"/>
        <end position="852"/>
    </location>
</feature>
<accession>A0AA38W937</accession>
<dbReference type="EMBL" id="JARYMX010000006">
    <property type="protein sequence ID" value="KAJ9543410.1"/>
    <property type="molecule type" value="Genomic_DNA"/>
</dbReference>
<evidence type="ECO:0000256" key="3">
    <source>
        <dbReference type="ARBA" id="ARBA00023172"/>
    </source>
</evidence>
<evidence type="ECO:0000256" key="4">
    <source>
        <dbReference type="SAM" id="MobiDB-lite"/>
    </source>
</evidence>
<feature type="domain" description="MULE transposase" evidence="5">
    <location>
        <begin position="512"/>
        <end position="587"/>
    </location>
</feature>
<keyword evidence="3" id="KW-0233">DNA recombination</keyword>
<feature type="region of interest" description="Disordered" evidence="4">
    <location>
        <begin position="776"/>
        <end position="807"/>
    </location>
</feature>